<dbReference type="HAMAP" id="MF_00457">
    <property type="entry name" value="UPF0173"/>
    <property type="match status" value="1"/>
</dbReference>
<accession>A0A1T5MSP2</accession>
<name>A0A1T5MSP2_9FIRM</name>
<proteinExistence type="inferred from homology"/>
<dbReference type="SMART" id="SM00849">
    <property type="entry name" value="Lactamase_B"/>
    <property type="match status" value="1"/>
</dbReference>
<dbReference type="RefSeq" id="WP_079495875.1">
    <property type="nucleotide sequence ID" value="NZ_FUZT01000024.1"/>
</dbReference>
<comment type="similarity">
    <text evidence="2">Belongs to the UPF0173 family.</text>
</comment>
<dbReference type="InterPro" id="IPR036866">
    <property type="entry name" value="RibonucZ/Hydroxyglut_hydro"/>
</dbReference>
<dbReference type="PANTHER" id="PTHR43546:SF3">
    <property type="entry name" value="UPF0173 METAL-DEPENDENT HYDROLASE MJ1163"/>
    <property type="match status" value="1"/>
</dbReference>
<dbReference type="STRING" id="36842.SAMN02194393_05294"/>
<evidence type="ECO:0000256" key="2">
    <source>
        <dbReference type="HAMAP-Rule" id="MF_00457"/>
    </source>
</evidence>
<dbReference type="NCBIfam" id="NF001911">
    <property type="entry name" value="PRK00685.1"/>
    <property type="match status" value="1"/>
</dbReference>
<dbReference type="InterPro" id="IPR001279">
    <property type="entry name" value="Metallo-B-lactamas"/>
</dbReference>
<dbReference type="AlphaFoldDB" id="A0A1T5MSP2"/>
<gene>
    <name evidence="4" type="ORF">SAMN02194393_05294</name>
</gene>
<keyword evidence="1 2" id="KW-0378">Hydrolase</keyword>
<dbReference type="GO" id="GO:0016787">
    <property type="term" value="F:hydrolase activity"/>
    <property type="evidence" value="ECO:0007669"/>
    <property type="project" value="UniProtKB-UniRule"/>
</dbReference>
<dbReference type="OrthoDB" id="9789133at2"/>
<evidence type="ECO:0000256" key="1">
    <source>
        <dbReference type="ARBA" id="ARBA00022801"/>
    </source>
</evidence>
<evidence type="ECO:0000313" key="5">
    <source>
        <dbReference type="Proteomes" id="UP000190285"/>
    </source>
</evidence>
<protein>
    <recommendedName>
        <fullName evidence="2">UPF0173 metal-dependent hydrolase SAMN02194393_05294</fullName>
    </recommendedName>
</protein>
<dbReference type="Gene3D" id="3.60.15.10">
    <property type="entry name" value="Ribonuclease Z/Hydroxyacylglutathione hydrolase-like"/>
    <property type="match status" value="1"/>
</dbReference>
<dbReference type="InterPro" id="IPR050114">
    <property type="entry name" value="UPF0173_UPF0282_UlaG_hydrolase"/>
</dbReference>
<keyword evidence="5" id="KW-1185">Reference proteome</keyword>
<reference evidence="4 5" key="1">
    <citation type="submission" date="2017-02" db="EMBL/GenBank/DDBJ databases">
        <authorList>
            <person name="Peterson S.W."/>
        </authorList>
    </citation>
    <scope>NUCLEOTIDE SEQUENCE [LARGE SCALE GENOMIC DNA]</scope>
    <source>
        <strain evidence="4 5">M1</strain>
    </source>
</reference>
<sequence>MKLRYLGHAAFYIESKDFKALIDPFISGNPKGKSSPDDFTDISHIFVTHGHGDHLGDTVYIAKRNNSTVISNYEISLYLGNQEISTHPMHIGGRTKFDFGTVKMTPALHGSGIETPDGIINGGNPCGFVININGKKIYHAGDTGLTMDMKLLEWENIDLAILPIGGNFTMDIIDAAKAVDFIKPKKVIPIHYNTFPIIETSPEEFKNKVTNSEVIILKPDQEYTL</sequence>
<dbReference type="SUPFAM" id="SSF56281">
    <property type="entry name" value="Metallo-hydrolase/oxidoreductase"/>
    <property type="match status" value="1"/>
</dbReference>
<feature type="domain" description="Metallo-beta-lactamase" evidence="3">
    <location>
        <begin position="7"/>
        <end position="191"/>
    </location>
</feature>
<evidence type="ECO:0000259" key="3">
    <source>
        <dbReference type="SMART" id="SM00849"/>
    </source>
</evidence>
<dbReference type="Pfam" id="PF12706">
    <property type="entry name" value="Lactamase_B_2"/>
    <property type="match status" value="1"/>
</dbReference>
<dbReference type="InterPro" id="IPR022877">
    <property type="entry name" value="UPF0173"/>
</dbReference>
<dbReference type="Proteomes" id="UP000190285">
    <property type="component" value="Unassembled WGS sequence"/>
</dbReference>
<dbReference type="PANTHER" id="PTHR43546">
    <property type="entry name" value="UPF0173 METAL-DEPENDENT HYDROLASE MJ1163-RELATED"/>
    <property type="match status" value="1"/>
</dbReference>
<dbReference type="EMBL" id="FUZT01000024">
    <property type="protein sequence ID" value="SKC91247.1"/>
    <property type="molecule type" value="Genomic_DNA"/>
</dbReference>
<evidence type="ECO:0000313" key="4">
    <source>
        <dbReference type="EMBL" id="SKC91247.1"/>
    </source>
</evidence>
<organism evidence="4 5">
    <name type="scientific">Maledivibacter halophilus</name>
    <dbReference type="NCBI Taxonomy" id="36842"/>
    <lineage>
        <taxon>Bacteria</taxon>
        <taxon>Bacillati</taxon>
        <taxon>Bacillota</taxon>
        <taxon>Clostridia</taxon>
        <taxon>Peptostreptococcales</taxon>
        <taxon>Caminicellaceae</taxon>
        <taxon>Maledivibacter</taxon>
    </lineage>
</organism>